<feature type="domain" description="Antenna complex alpha/beta subunit" evidence="15">
    <location>
        <begin position="1"/>
        <end position="41"/>
    </location>
</feature>
<organism evidence="16 17">
    <name type="scientific">Lamprobacter modestohalophilus</name>
    <dbReference type="NCBI Taxonomy" id="1064514"/>
    <lineage>
        <taxon>Bacteria</taxon>
        <taxon>Pseudomonadati</taxon>
        <taxon>Pseudomonadota</taxon>
        <taxon>Gammaproteobacteria</taxon>
        <taxon>Chromatiales</taxon>
        <taxon>Chromatiaceae</taxon>
        <taxon>Lamprobacter</taxon>
    </lineage>
</organism>
<dbReference type="Gene3D" id="4.10.220.20">
    <property type="entry name" value="Light-harvesting complex"/>
    <property type="match status" value="1"/>
</dbReference>
<dbReference type="RefSeq" id="WP_200244212.1">
    <property type="nucleotide sequence ID" value="NZ_JAXUFI010000011.1"/>
</dbReference>
<dbReference type="EMBL" id="NRRY01000018">
    <property type="protein sequence ID" value="MBK1619172.1"/>
    <property type="molecule type" value="Genomic_DNA"/>
</dbReference>
<keyword evidence="12 14" id="KW-0472">Membrane</keyword>
<evidence type="ECO:0000256" key="5">
    <source>
        <dbReference type="ARBA" id="ARBA00022549"/>
    </source>
</evidence>
<evidence type="ECO:0000313" key="16">
    <source>
        <dbReference type="EMBL" id="MBK1619172.1"/>
    </source>
</evidence>
<feature type="transmembrane region" description="Helical" evidence="14">
    <location>
        <begin position="12"/>
        <end position="34"/>
    </location>
</feature>
<keyword evidence="9" id="KW-0076">Bacteriochlorophyll</keyword>
<dbReference type="GO" id="GO:0042314">
    <property type="term" value="F:bacteriochlorophyll binding"/>
    <property type="evidence" value="ECO:0007669"/>
    <property type="project" value="UniProtKB-KW"/>
</dbReference>
<gene>
    <name evidence="16" type="ORF">CKO42_12150</name>
</gene>
<evidence type="ECO:0000256" key="3">
    <source>
        <dbReference type="ARBA" id="ARBA00022475"/>
    </source>
</evidence>
<evidence type="ECO:0000256" key="6">
    <source>
        <dbReference type="ARBA" id="ARBA00022692"/>
    </source>
</evidence>
<dbReference type="SUPFAM" id="SSF56918">
    <property type="entry name" value="Light-harvesting complex subunits"/>
    <property type="match status" value="1"/>
</dbReference>
<evidence type="ECO:0000256" key="11">
    <source>
        <dbReference type="ARBA" id="ARBA00022991"/>
    </source>
</evidence>
<evidence type="ECO:0000259" key="15">
    <source>
        <dbReference type="Pfam" id="PF00556"/>
    </source>
</evidence>
<dbReference type="InterPro" id="IPR035889">
    <property type="entry name" value="Light-harvesting_complex"/>
</dbReference>
<keyword evidence="7" id="KW-0479">Metal-binding</keyword>
<sequence>MHRIWQIFDPRRSLIGLMSFLFALALVIHFMLLMSPAFNWLGNNALQAPASSMSAMPPTRTIN</sequence>
<comment type="subcellular location">
    <subcellularLocation>
        <location evidence="2">Cell membrane</location>
    </subcellularLocation>
</comment>
<evidence type="ECO:0000313" key="17">
    <source>
        <dbReference type="Proteomes" id="UP001138768"/>
    </source>
</evidence>
<accession>A0A9X1B500</accession>
<keyword evidence="13" id="KW-0437">Light-harvesting polypeptide</keyword>
<keyword evidence="11" id="KW-0157">Chromophore</keyword>
<keyword evidence="5" id="KW-0042">Antenna complex</keyword>
<evidence type="ECO:0000256" key="2">
    <source>
        <dbReference type="ARBA" id="ARBA00004236"/>
    </source>
</evidence>
<reference evidence="16 17" key="1">
    <citation type="journal article" date="2020" name="Microorganisms">
        <title>Osmotic Adaptation and Compatible Solute Biosynthesis of Phototrophic Bacteria as Revealed from Genome Analyses.</title>
        <authorList>
            <person name="Imhoff J.F."/>
            <person name="Rahn T."/>
            <person name="Kunzel S."/>
            <person name="Keller A."/>
            <person name="Neulinger S.C."/>
        </authorList>
    </citation>
    <scope>NUCLEOTIDE SEQUENCE [LARGE SCALE GENOMIC DNA]</scope>
    <source>
        <strain evidence="16 17">DSM 25653</strain>
    </source>
</reference>
<dbReference type="GO" id="GO:0019684">
    <property type="term" value="P:photosynthesis, light reaction"/>
    <property type="evidence" value="ECO:0007669"/>
    <property type="project" value="InterPro"/>
</dbReference>
<comment type="function">
    <text evidence="1">Antenna complexes are light-harvesting systems, which transfer the excitation energy to the reaction centers.</text>
</comment>
<keyword evidence="17" id="KW-1185">Reference proteome</keyword>
<dbReference type="GO" id="GO:0046872">
    <property type="term" value="F:metal ion binding"/>
    <property type="evidence" value="ECO:0007669"/>
    <property type="project" value="UniProtKB-KW"/>
</dbReference>
<keyword evidence="3" id="KW-1003">Cell membrane</keyword>
<dbReference type="GO" id="GO:0030077">
    <property type="term" value="C:plasma membrane light-harvesting complex"/>
    <property type="evidence" value="ECO:0007669"/>
    <property type="project" value="InterPro"/>
</dbReference>
<dbReference type="NCBIfam" id="NF040861">
    <property type="entry name" value="pufA_517_ASD"/>
    <property type="match status" value="1"/>
</dbReference>
<dbReference type="InterPro" id="IPR018332">
    <property type="entry name" value="Antenna_alpha"/>
</dbReference>
<dbReference type="GO" id="GO:0005886">
    <property type="term" value="C:plasma membrane"/>
    <property type="evidence" value="ECO:0007669"/>
    <property type="project" value="UniProtKB-SubCell"/>
</dbReference>
<keyword evidence="6 14" id="KW-0812">Transmembrane</keyword>
<name>A0A9X1B500_9GAMM</name>
<proteinExistence type="predicted"/>
<keyword evidence="10 14" id="KW-1133">Transmembrane helix</keyword>
<evidence type="ECO:0000256" key="9">
    <source>
        <dbReference type="ARBA" id="ARBA00022956"/>
    </source>
</evidence>
<dbReference type="AlphaFoldDB" id="A0A9X1B500"/>
<keyword evidence="8" id="KW-0460">Magnesium</keyword>
<dbReference type="Pfam" id="PF00556">
    <property type="entry name" value="LHC"/>
    <property type="match status" value="1"/>
</dbReference>
<dbReference type="Proteomes" id="UP001138768">
    <property type="component" value="Unassembled WGS sequence"/>
</dbReference>
<evidence type="ECO:0000256" key="13">
    <source>
        <dbReference type="ARBA" id="ARBA00023243"/>
    </source>
</evidence>
<evidence type="ECO:0000256" key="12">
    <source>
        <dbReference type="ARBA" id="ARBA00023136"/>
    </source>
</evidence>
<protein>
    <submittedName>
        <fullName evidence="16">Light-harvesting protein</fullName>
    </submittedName>
</protein>
<evidence type="ECO:0000256" key="4">
    <source>
        <dbReference type="ARBA" id="ARBA00022494"/>
    </source>
</evidence>
<dbReference type="PRINTS" id="PR00673">
    <property type="entry name" value="LIGHTHARVSTA"/>
</dbReference>
<comment type="caution">
    <text evidence="16">The sequence shown here is derived from an EMBL/GenBank/DDBJ whole genome shotgun (WGS) entry which is preliminary data.</text>
</comment>
<evidence type="ECO:0000256" key="1">
    <source>
        <dbReference type="ARBA" id="ARBA00002455"/>
    </source>
</evidence>
<evidence type="ECO:0000256" key="7">
    <source>
        <dbReference type="ARBA" id="ARBA00022723"/>
    </source>
</evidence>
<evidence type="ECO:0000256" key="14">
    <source>
        <dbReference type="SAM" id="Phobius"/>
    </source>
</evidence>
<evidence type="ECO:0000256" key="10">
    <source>
        <dbReference type="ARBA" id="ARBA00022989"/>
    </source>
</evidence>
<evidence type="ECO:0000256" key="8">
    <source>
        <dbReference type="ARBA" id="ARBA00022842"/>
    </source>
</evidence>
<dbReference type="InterPro" id="IPR000066">
    <property type="entry name" value="Antenna_a/b"/>
</dbReference>
<keyword evidence="4" id="KW-0148">Chlorophyll</keyword>